<evidence type="ECO:0008006" key="3">
    <source>
        <dbReference type="Google" id="ProtNLM"/>
    </source>
</evidence>
<evidence type="ECO:0000313" key="2">
    <source>
        <dbReference type="Proteomes" id="UP000235464"/>
    </source>
</evidence>
<proteinExistence type="predicted"/>
<name>A0A2N9B7Q4_STRCX</name>
<dbReference type="AlphaFoldDB" id="A0A2N9B7Q4"/>
<dbReference type="Proteomes" id="UP000235464">
    <property type="component" value="Chromosome I"/>
</dbReference>
<keyword evidence="2" id="KW-1185">Reference proteome</keyword>
<protein>
    <recommendedName>
        <fullName evidence="3">Immunity protein 52 domain-containing protein</fullName>
    </recommendedName>
</protein>
<reference evidence="2" key="1">
    <citation type="submission" date="2017-11" db="EMBL/GenBank/DDBJ databases">
        <authorList>
            <person name="Wibberg D."/>
        </authorList>
    </citation>
    <scope>NUCLEOTIDE SEQUENCE [LARGE SCALE GENOMIC DNA]</scope>
</reference>
<dbReference type="RefSeq" id="WP_231911122.1">
    <property type="nucleotide sequence ID" value="NZ_LT962942.1"/>
</dbReference>
<sequence>MSAVTVAVHWWVRPETPQQQAERWLDLLARLTELSDGELTEWRWDVDDDAPGPLVPRSSGEFATALQAANTHDDADIIGWTAHVVGRRQDGGYVQVWISAGGTNEHSPFFAIVKLFPGPGAPEPPLAGRVAETLAALAGAWDPDTGLAYNRELFKIVKATYGLPASAPRCGWSVHLSENRAARVPGDFVARRLPTEHGGIVLDLAANPGETPATETVLAAHRTLAESGALEPMPVPATVAKL</sequence>
<evidence type="ECO:0000313" key="1">
    <source>
        <dbReference type="EMBL" id="SOR79383.1"/>
    </source>
</evidence>
<accession>A0A2N9B7Q4</accession>
<organism evidence="1 2">
    <name type="scientific">Streptomyces chartreusis NRRL 3882</name>
    <dbReference type="NCBI Taxonomy" id="1079985"/>
    <lineage>
        <taxon>Bacteria</taxon>
        <taxon>Bacillati</taxon>
        <taxon>Actinomycetota</taxon>
        <taxon>Actinomycetes</taxon>
        <taxon>Kitasatosporales</taxon>
        <taxon>Streptomycetaceae</taxon>
        <taxon>Streptomyces</taxon>
    </lineage>
</organism>
<dbReference type="EMBL" id="LT963352">
    <property type="protein sequence ID" value="SOR79383.1"/>
    <property type="molecule type" value="Genomic_DNA"/>
</dbReference>
<gene>
    <name evidence="1" type="ORF">SCNRRL3882_2845</name>
</gene>